<feature type="transmembrane region" description="Helical" evidence="13">
    <location>
        <begin position="98"/>
        <end position="122"/>
    </location>
</feature>
<dbReference type="Pfam" id="PF13442">
    <property type="entry name" value="Cytochrome_CBB3"/>
    <property type="match status" value="1"/>
</dbReference>
<dbReference type="InterPro" id="IPR036909">
    <property type="entry name" value="Cyt_c-like_dom_sf"/>
</dbReference>
<name>A0A7M2YWS3_9ACTN</name>
<keyword evidence="9 11" id="KW-0408">Iron</keyword>
<dbReference type="PROSITE" id="PS51007">
    <property type="entry name" value="CYTC"/>
    <property type="match status" value="1"/>
</dbReference>
<gene>
    <name evidence="16" type="ORF">Gocc_1910</name>
</gene>
<dbReference type="PRINTS" id="PR00605">
    <property type="entry name" value="CYTCHROMECIC"/>
</dbReference>
<keyword evidence="10 13" id="KW-0472">Membrane</keyword>
<keyword evidence="3 11" id="KW-0349">Heme</keyword>
<dbReference type="CDD" id="cd00919">
    <property type="entry name" value="Heme_Cu_Oxidase_I"/>
    <property type="match status" value="1"/>
</dbReference>
<feature type="transmembrane region" description="Helical" evidence="13">
    <location>
        <begin position="282"/>
        <end position="304"/>
    </location>
</feature>
<keyword evidence="6 11" id="KW-0479">Metal-binding</keyword>
<dbReference type="InterPro" id="IPR023616">
    <property type="entry name" value="Cyt_c_oxase-like_su1_dom"/>
</dbReference>
<dbReference type="InterPro" id="IPR009056">
    <property type="entry name" value="Cyt_c-like_dom"/>
</dbReference>
<dbReference type="Gene3D" id="1.20.210.10">
    <property type="entry name" value="Cytochrome c oxidase-like, subunit I domain"/>
    <property type="match status" value="1"/>
</dbReference>
<evidence type="ECO:0000259" key="15">
    <source>
        <dbReference type="PROSITE" id="PS51007"/>
    </source>
</evidence>
<dbReference type="InterPro" id="IPR000883">
    <property type="entry name" value="Cyt_C_Oxase_1"/>
</dbReference>
<keyword evidence="7 12" id="KW-0249">Electron transport</keyword>
<evidence type="ECO:0000256" key="6">
    <source>
        <dbReference type="ARBA" id="ARBA00022723"/>
    </source>
</evidence>
<keyword evidence="2 12" id="KW-0813">Transport</keyword>
<comment type="similarity">
    <text evidence="12">Belongs to the heme-copper respiratory oxidase family.</text>
</comment>
<dbReference type="InterPro" id="IPR008168">
    <property type="entry name" value="Cyt_C_IC"/>
</dbReference>
<dbReference type="GO" id="GO:0020037">
    <property type="term" value="F:heme binding"/>
    <property type="evidence" value="ECO:0007669"/>
    <property type="project" value="InterPro"/>
</dbReference>
<dbReference type="GO" id="GO:0016020">
    <property type="term" value="C:membrane"/>
    <property type="evidence" value="ECO:0007669"/>
    <property type="project" value="UniProtKB-SubCell"/>
</dbReference>
<evidence type="ECO:0000256" key="5">
    <source>
        <dbReference type="ARBA" id="ARBA00022692"/>
    </source>
</evidence>
<feature type="transmembrane region" description="Helical" evidence="13">
    <location>
        <begin position="470"/>
        <end position="490"/>
    </location>
</feature>
<organism evidence="16 17">
    <name type="scientific">Gaiella occulta</name>
    <dbReference type="NCBI Taxonomy" id="1002870"/>
    <lineage>
        <taxon>Bacteria</taxon>
        <taxon>Bacillati</taxon>
        <taxon>Actinomycetota</taxon>
        <taxon>Thermoleophilia</taxon>
        <taxon>Gaiellales</taxon>
        <taxon>Gaiellaceae</taxon>
        <taxon>Gaiella</taxon>
    </lineage>
</organism>
<dbReference type="RefSeq" id="WP_181813542.1">
    <property type="nucleotide sequence ID" value="NZ_QQZY01000004.1"/>
</dbReference>
<dbReference type="GO" id="GO:0004129">
    <property type="term" value="F:cytochrome-c oxidase activity"/>
    <property type="evidence" value="ECO:0007669"/>
    <property type="project" value="InterPro"/>
</dbReference>
<evidence type="ECO:0000313" key="16">
    <source>
        <dbReference type="EMBL" id="RDI74334.1"/>
    </source>
</evidence>
<feature type="domain" description="Cytochrome oxidase subunit I profile" evidence="14">
    <location>
        <begin position="11"/>
        <end position="497"/>
    </location>
</feature>
<dbReference type="GO" id="GO:0005506">
    <property type="term" value="F:iron ion binding"/>
    <property type="evidence" value="ECO:0007669"/>
    <property type="project" value="InterPro"/>
</dbReference>
<keyword evidence="4 12" id="KW-0679">Respiratory chain</keyword>
<dbReference type="Pfam" id="PF00115">
    <property type="entry name" value="COX1"/>
    <property type="match status" value="1"/>
</dbReference>
<reference evidence="16 17" key="1">
    <citation type="submission" date="2018-07" db="EMBL/GenBank/DDBJ databases">
        <title>High-quality-draft genome sequence of Gaiella occulta.</title>
        <authorList>
            <person name="Severino R."/>
            <person name="Froufe H.J.C."/>
            <person name="Rainey F.A."/>
            <person name="Barroso C."/>
            <person name="Albuquerque L."/>
            <person name="Lobo-Da-Cunha A."/>
            <person name="Da Costa M.S."/>
            <person name="Egas C."/>
        </authorList>
    </citation>
    <scope>NUCLEOTIDE SEQUENCE [LARGE SCALE GENOMIC DNA]</scope>
    <source>
        <strain evidence="16 17">F2-233</strain>
    </source>
</reference>
<dbReference type="Gene3D" id="1.10.760.10">
    <property type="entry name" value="Cytochrome c-like domain"/>
    <property type="match status" value="1"/>
</dbReference>
<comment type="caution">
    <text evidence="16">The sequence shown here is derived from an EMBL/GenBank/DDBJ whole genome shotgun (WGS) entry which is preliminary data.</text>
</comment>
<dbReference type="InterPro" id="IPR023615">
    <property type="entry name" value="Cyt_c_Oxase_su1_BS"/>
</dbReference>
<feature type="transmembrane region" description="Helical" evidence="13">
    <location>
        <begin position="142"/>
        <end position="162"/>
    </location>
</feature>
<comment type="subcellular location">
    <subcellularLocation>
        <location evidence="1">Membrane</location>
        <topology evidence="1">Multi-pass membrane protein</topology>
    </subcellularLocation>
</comment>
<evidence type="ECO:0000313" key="17">
    <source>
        <dbReference type="Proteomes" id="UP000254134"/>
    </source>
</evidence>
<feature type="transmembrane region" description="Helical" evidence="13">
    <location>
        <begin position="359"/>
        <end position="380"/>
    </location>
</feature>
<feature type="transmembrane region" description="Helical" evidence="13">
    <location>
        <begin position="250"/>
        <end position="273"/>
    </location>
</feature>
<evidence type="ECO:0000259" key="14">
    <source>
        <dbReference type="PROSITE" id="PS50855"/>
    </source>
</evidence>
<dbReference type="PROSITE" id="PS00077">
    <property type="entry name" value="COX1_CUB"/>
    <property type="match status" value="1"/>
</dbReference>
<dbReference type="SUPFAM" id="SSF46626">
    <property type="entry name" value="Cytochrome c"/>
    <property type="match status" value="1"/>
</dbReference>
<keyword evidence="5 12" id="KW-0812">Transmembrane</keyword>
<evidence type="ECO:0000256" key="3">
    <source>
        <dbReference type="ARBA" id="ARBA00022617"/>
    </source>
</evidence>
<sequence length="653" mass="69584">MIDERDRGIARGLTLRYVGASTAILAASGLLGVVLRWSQAVPQARVGDNFWYALMTAHGLGAFVGWAGFAVMGLSWWILAGAGFPVRGFGLAMARVTWWLMVLGVAGVIVTTIFMGFGASWVFLYPLPFYGSGNWGDWATGLFSFSVLLAGLAIVTWCFGILHTVTNREALHSVSSSVAKRLGISFGWGFLMPKTFATNRKPVPYPVIPLAVIGLDMIIATLPLAGLLVWQIFQSMGIVGDANVLLAKNILWWFGHPVVYLLLFPAVAAYYWLIPRYAGRDLVAGHVIAVAWTVAVIANVFVWAHHLYLDYPSGTPQAQINTAMQPITFALVLPSALSLYSLAFTIYRSRFRWTPASTALFLGLVGWLLAGLSGVVNATIALDVAVHNTLWIVGHFHHMAMLNIGLVVFGATYALLPELSGKALYSERLAWIHVWTTFGVGTAFFGLWLVQGLDGAPRRWAVLPSEYDTLTRVSLGFVVLLAAVQALFFWNVLQTLRGKAGIATFDERGIPEPAPPRDWTVPAAEGALVLTALSLAFVFALGGYLVGREYGKGGGATTVTAPATTGGGGTAAGDPAKGKEVFAAAGCGACHTFAAAGASGNVGPSLDGNASLSRDLVVARVTNGVGAMPKFDDRLSGQQIQDVAAYVVQSTTK</sequence>
<dbReference type="PROSITE" id="PS50855">
    <property type="entry name" value="COX1"/>
    <property type="match status" value="1"/>
</dbReference>
<dbReference type="SUPFAM" id="SSF81442">
    <property type="entry name" value="Cytochrome c oxidase subunit I-like"/>
    <property type="match status" value="1"/>
</dbReference>
<keyword evidence="17" id="KW-1185">Reference proteome</keyword>
<reference evidence="17" key="2">
    <citation type="journal article" date="2019" name="MicrobiologyOpen">
        <title>High-quality draft genome sequence of Gaiella occulta isolated from a 150 meter deep mineral water borehole and comparison with the genome sequences of other deep-branching lineages of the phylum Actinobacteria.</title>
        <authorList>
            <person name="Severino R."/>
            <person name="Froufe H.J.C."/>
            <person name="Barroso C."/>
            <person name="Albuquerque L."/>
            <person name="Lobo-da-Cunha A."/>
            <person name="da Costa M.S."/>
            <person name="Egas C."/>
        </authorList>
    </citation>
    <scope>NUCLEOTIDE SEQUENCE [LARGE SCALE GENOMIC DNA]</scope>
    <source>
        <strain evidence="17">F2-233</strain>
    </source>
</reference>
<feature type="transmembrane region" description="Helical" evidence="13">
    <location>
        <begin position="400"/>
        <end position="417"/>
    </location>
</feature>
<evidence type="ECO:0000256" key="10">
    <source>
        <dbReference type="ARBA" id="ARBA00023136"/>
    </source>
</evidence>
<evidence type="ECO:0000256" key="9">
    <source>
        <dbReference type="ARBA" id="ARBA00023004"/>
    </source>
</evidence>
<feature type="transmembrane region" description="Helical" evidence="13">
    <location>
        <begin position="429"/>
        <end position="450"/>
    </location>
</feature>
<evidence type="ECO:0000256" key="8">
    <source>
        <dbReference type="ARBA" id="ARBA00022989"/>
    </source>
</evidence>
<evidence type="ECO:0000256" key="2">
    <source>
        <dbReference type="ARBA" id="ARBA00022448"/>
    </source>
</evidence>
<dbReference type="GO" id="GO:0009060">
    <property type="term" value="P:aerobic respiration"/>
    <property type="evidence" value="ECO:0007669"/>
    <property type="project" value="InterPro"/>
</dbReference>
<accession>A0A7M2YWS3</accession>
<dbReference type="EMBL" id="QQZY01000004">
    <property type="protein sequence ID" value="RDI74334.1"/>
    <property type="molecule type" value="Genomic_DNA"/>
</dbReference>
<dbReference type="InterPro" id="IPR036927">
    <property type="entry name" value="Cyt_c_oxase-like_su1_sf"/>
</dbReference>
<evidence type="ECO:0000256" key="4">
    <source>
        <dbReference type="ARBA" id="ARBA00022660"/>
    </source>
</evidence>
<evidence type="ECO:0000256" key="13">
    <source>
        <dbReference type="SAM" id="Phobius"/>
    </source>
</evidence>
<feature type="transmembrane region" description="Helical" evidence="13">
    <location>
        <begin position="324"/>
        <end position="347"/>
    </location>
</feature>
<evidence type="ECO:0000256" key="7">
    <source>
        <dbReference type="ARBA" id="ARBA00022982"/>
    </source>
</evidence>
<feature type="domain" description="Cytochrome c" evidence="15">
    <location>
        <begin position="573"/>
        <end position="651"/>
    </location>
</feature>
<dbReference type="Proteomes" id="UP000254134">
    <property type="component" value="Unassembled WGS sequence"/>
</dbReference>
<feature type="transmembrane region" description="Helical" evidence="13">
    <location>
        <begin position="50"/>
        <end position="77"/>
    </location>
</feature>
<feature type="transmembrane region" description="Helical" evidence="13">
    <location>
        <begin position="527"/>
        <end position="547"/>
    </location>
</feature>
<dbReference type="AlphaFoldDB" id="A0A7M2YWS3"/>
<evidence type="ECO:0000256" key="1">
    <source>
        <dbReference type="ARBA" id="ARBA00004141"/>
    </source>
</evidence>
<dbReference type="PANTHER" id="PTHR10422">
    <property type="entry name" value="CYTOCHROME C OXIDASE SUBUNIT 1"/>
    <property type="match status" value="1"/>
</dbReference>
<evidence type="ECO:0000256" key="12">
    <source>
        <dbReference type="RuleBase" id="RU000370"/>
    </source>
</evidence>
<feature type="transmembrane region" description="Helical" evidence="13">
    <location>
        <begin position="207"/>
        <end position="230"/>
    </location>
</feature>
<proteinExistence type="inferred from homology"/>
<protein>
    <submittedName>
        <fullName evidence="16">Cytochrome C and Quinol oxidase polypeptide I</fullName>
    </submittedName>
</protein>
<evidence type="ECO:0000256" key="11">
    <source>
        <dbReference type="PROSITE-ProRule" id="PRU00433"/>
    </source>
</evidence>
<keyword evidence="8 13" id="KW-1133">Transmembrane helix</keyword>
<feature type="transmembrane region" description="Helical" evidence="13">
    <location>
        <begin position="15"/>
        <end position="38"/>
    </location>
</feature>